<dbReference type="InterPro" id="IPR042099">
    <property type="entry name" value="ANL_N_sf"/>
</dbReference>
<evidence type="ECO:0000256" key="1">
    <source>
        <dbReference type="ARBA" id="ARBA00022450"/>
    </source>
</evidence>
<dbReference type="GO" id="GO:0016874">
    <property type="term" value="F:ligase activity"/>
    <property type="evidence" value="ECO:0007669"/>
    <property type="project" value="UniProtKB-KW"/>
</dbReference>
<dbReference type="AlphaFoldDB" id="A0AAI9ZHL3"/>
<dbReference type="GO" id="GO:0044550">
    <property type="term" value="P:secondary metabolite biosynthetic process"/>
    <property type="evidence" value="ECO:0007669"/>
    <property type="project" value="TreeGrafter"/>
</dbReference>
<dbReference type="SUPFAM" id="SSF56801">
    <property type="entry name" value="Acetyl-CoA synthetase-like"/>
    <property type="match status" value="1"/>
</dbReference>
<dbReference type="GO" id="GO:0043041">
    <property type="term" value="P:amino acid activation for nonribosomal peptide biosynthetic process"/>
    <property type="evidence" value="ECO:0007669"/>
    <property type="project" value="TreeGrafter"/>
</dbReference>
<organism evidence="4 5">
    <name type="scientific">Colletotrichum phormii</name>
    <dbReference type="NCBI Taxonomy" id="359342"/>
    <lineage>
        <taxon>Eukaryota</taxon>
        <taxon>Fungi</taxon>
        <taxon>Dikarya</taxon>
        <taxon>Ascomycota</taxon>
        <taxon>Pezizomycotina</taxon>
        <taxon>Sordariomycetes</taxon>
        <taxon>Hypocreomycetidae</taxon>
        <taxon>Glomerellales</taxon>
        <taxon>Glomerellaceae</taxon>
        <taxon>Colletotrichum</taxon>
        <taxon>Colletotrichum acutatum species complex</taxon>
    </lineage>
</organism>
<dbReference type="RefSeq" id="XP_060440734.1">
    <property type="nucleotide sequence ID" value="XM_060585298.1"/>
</dbReference>
<reference evidence="4" key="1">
    <citation type="submission" date="2021-06" db="EMBL/GenBank/DDBJ databases">
        <title>Comparative genomics, transcriptomics and evolutionary studies reveal genomic signatures of adaptation to plant cell wall in hemibiotrophic fungi.</title>
        <authorList>
            <consortium name="DOE Joint Genome Institute"/>
            <person name="Baroncelli R."/>
            <person name="Diaz J.F."/>
            <person name="Benocci T."/>
            <person name="Peng M."/>
            <person name="Battaglia E."/>
            <person name="Haridas S."/>
            <person name="Andreopoulos W."/>
            <person name="Labutti K."/>
            <person name="Pangilinan J."/>
            <person name="Floch G.L."/>
            <person name="Makela M.R."/>
            <person name="Henrissat B."/>
            <person name="Grigoriev I.V."/>
            <person name="Crouch J.A."/>
            <person name="De Vries R.P."/>
            <person name="Sukno S.A."/>
            <person name="Thon M.R."/>
        </authorList>
    </citation>
    <scope>NUCLEOTIDE SEQUENCE</scope>
    <source>
        <strain evidence="4">CBS 102054</strain>
    </source>
</reference>
<dbReference type="GeneID" id="85470160"/>
<dbReference type="InterPro" id="IPR045851">
    <property type="entry name" value="AMP-bd_C_sf"/>
</dbReference>
<dbReference type="GO" id="GO:0005737">
    <property type="term" value="C:cytoplasm"/>
    <property type="evidence" value="ECO:0007669"/>
    <property type="project" value="TreeGrafter"/>
</dbReference>
<accession>A0AAI9ZHL3</accession>
<proteinExistence type="predicted"/>
<gene>
    <name evidence="4" type="ORF">BDP81DRAFT_329309</name>
</gene>
<dbReference type="PANTHER" id="PTHR45527">
    <property type="entry name" value="NONRIBOSOMAL PEPTIDE SYNTHETASE"/>
    <property type="match status" value="1"/>
</dbReference>
<evidence type="ECO:0008006" key="6">
    <source>
        <dbReference type="Google" id="ProtNLM"/>
    </source>
</evidence>
<dbReference type="PANTHER" id="PTHR45527:SF16">
    <property type="entry name" value="NONRIBOSOMAL PEPTIDE SYNTHASE ATNA-RELATED"/>
    <property type="match status" value="1"/>
</dbReference>
<dbReference type="Proteomes" id="UP001243989">
    <property type="component" value="Unassembled WGS sequence"/>
</dbReference>
<comment type="caution">
    <text evidence="4">The sequence shown here is derived from an EMBL/GenBank/DDBJ whole genome shotgun (WGS) entry which is preliminary data.</text>
</comment>
<dbReference type="Gene3D" id="3.30.300.30">
    <property type="match status" value="1"/>
</dbReference>
<keyword evidence="1" id="KW-0596">Phosphopantetheine</keyword>
<name>A0AAI9ZHL3_9PEZI</name>
<keyword evidence="5" id="KW-1185">Reference proteome</keyword>
<sequence length="220" mass="24580">MFHEYPSPKASPRTIGRGFNNLCWIVEPDDHSCLAPVGCTGELVVQGYALAQCYLNDEARTNESFVTNKADDLRLYKTGDFAQYNSDGTIEYVGRRDSQVKFHGQRIELGEIEHRIREASHQVEHVAVDVVTRDSATLLLTFVSFADLRHIDATDLSGSSGISSHGSRLLPMDPSLQSRVAAVQEHLRSKLPSYMVPNVLLVLSEMPFNSSMKLDRKSLR</sequence>
<keyword evidence="3" id="KW-0436">Ligase</keyword>
<protein>
    <recommendedName>
        <fullName evidence="6">AMP-dependent synthetase/ligase domain-containing protein</fullName>
    </recommendedName>
</protein>
<dbReference type="Gene3D" id="3.40.50.12780">
    <property type="entry name" value="N-terminal domain of ligase-like"/>
    <property type="match status" value="1"/>
</dbReference>
<dbReference type="EMBL" id="JAHMHQ010000023">
    <property type="protein sequence ID" value="KAK1624739.1"/>
    <property type="molecule type" value="Genomic_DNA"/>
</dbReference>
<evidence type="ECO:0000256" key="3">
    <source>
        <dbReference type="ARBA" id="ARBA00022598"/>
    </source>
</evidence>
<evidence type="ECO:0000256" key="2">
    <source>
        <dbReference type="ARBA" id="ARBA00022553"/>
    </source>
</evidence>
<keyword evidence="2" id="KW-0597">Phosphoprotein</keyword>
<dbReference type="GO" id="GO:0031177">
    <property type="term" value="F:phosphopantetheine binding"/>
    <property type="evidence" value="ECO:0007669"/>
    <property type="project" value="TreeGrafter"/>
</dbReference>
<evidence type="ECO:0000313" key="4">
    <source>
        <dbReference type="EMBL" id="KAK1624739.1"/>
    </source>
</evidence>
<feature type="non-terminal residue" evidence="4">
    <location>
        <position position="220"/>
    </location>
</feature>
<dbReference type="FunFam" id="3.30.300.30:FF:000015">
    <property type="entry name" value="Nonribosomal peptide synthase SidD"/>
    <property type="match status" value="1"/>
</dbReference>
<evidence type="ECO:0000313" key="5">
    <source>
        <dbReference type="Proteomes" id="UP001243989"/>
    </source>
</evidence>